<evidence type="ECO:0000256" key="1">
    <source>
        <dbReference type="SAM" id="MobiDB-lite"/>
    </source>
</evidence>
<feature type="compositionally biased region" description="Acidic residues" evidence="1">
    <location>
        <begin position="324"/>
        <end position="341"/>
    </location>
</feature>
<feature type="compositionally biased region" description="Low complexity" evidence="1">
    <location>
        <begin position="525"/>
        <end position="549"/>
    </location>
</feature>
<accession>A0A0C3S9X8</accession>
<proteinExistence type="predicted"/>
<dbReference type="OrthoDB" id="3158970at2759"/>
<feature type="region of interest" description="Disordered" evidence="1">
    <location>
        <begin position="721"/>
        <end position="815"/>
    </location>
</feature>
<feature type="compositionally biased region" description="Basic and acidic residues" evidence="1">
    <location>
        <begin position="654"/>
        <end position="667"/>
    </location>
</feature>
<sequence>MSSTATATQTTTPTTSTRPRSALQMEPSGYKGKVTRSWAQLPPEIIRLVATHLLAIVTPQLYLPGIWEYKDFWHSRIVYTALRDAMEVERLMGVCVPWQSALEYHPFWHHACAAIDPTDHLAQHAMIRPPASAGSNKASLLRISPHKHFRQMSTYSCMVCRLNFPTTLAGLCSGKRFVYSPQLTMFTACRDHRKGTFCSLCLRAAPHDDTHLMVCIAENEDEETWPGVEATCRHCRGEGLWRRALRDPLDREALGSHPLKWRHPPDWEIGQAVETFMDMGEGCIADVLCLTREKHWLRTHTKIAELLSQALASSRYVARTEAGYEGDSDEDLSGEEEDDPELMSLTEDAGGIRELAITDWARNRILDGHWVAPADQWYENSVPGQPDVVPAQHPCPWHGATYSGALQDGESTGDGEELEHPRPRTYQAPCPPTFALCETVYRTYQRVMREILLPGMSNIVRRILMESQVDGVDPTIPASKMTLEDVVKELRDHATWSKGIDWAERRIIRGRQDGLRRQRSVDADSTSSSRSSGSHTTSPVLSTTTLQTTPSPPPSSVKDEELAPSPVAVSSPIMAILEPPALQTHELIRPIPYVPMTIAHLPPYSMECLKSIWREACAPLYQCRCSICERAMLAANVNPKNTPQKQQDQVSADQARKADTEIKENPRTLEIPEALLDQEPRREAEEGFDVDAEFDDDEIESELEDADDAVSLLDTLSVASQTKGLVTPPSGNSPASPTPRTPKRTLEELGDLPGGFDENGNVVREGTPPKRARLADAEPVPKQSATPSPMRLRKRSSEELEDGAPAVQSGKRVRA</sequence>
<dbReference type="AlphaFoldDB" id="A0A0C3S9X8"/>
<feature type="region of interest" description="Disordered" evidence="1">
    <location>
        <begin position="399"/>
        <end position="427"/>
    </location>
</feature>
<reference evidence="2 3" key="1">
    <citation type="journal article" date="2014" name="PLoS Genet.">
        <title>Analysis of the Phlebiopsis gigantea genome, transcriptome and secretome provides insight into its pioneer colonization strategies of wood.</title>
        <authorList>
            <person name="Hori C."/>
            <person name="Ishida T."/>
            <person name="Igarashi K."/>
            <person name="Samejima M."/>
            <person name="Suzuki H."/>
            <person name="Master E."/>
            <person name="Ferreira P."/>
            <person name="Ruiz-Duenas F.J."/>
            <person name="Held B."/>
            <person name="Canessa P."/>
            <person name="Larrondo L.F."/>
            <person name="Schmoll M."/>
            <person name="Druzhinina I.S."/>
            <person name="Kubicek C.P."/>
            <person name="Gaskell J.A."/>
            <person name="Kersten P."/>
            <person name="St John F."/>
            <person name="Glasner J."/>
            <person name="Sabat G."/>
            <person name="Splinter BonDurant S."/>
            <person name="Syed K."/>
            <person name="Yadav J."/>
            <person name="Mgbeahuruike A.C."/>
            <person name="Kovalchuk A."/>
            <person name="Asiegbu F.O."/>
            <person name="Lackner G."/>
            <person name="Hoffmeister D."/>
            <person name="Rencoret J."/>
            <person name="Gutierrez A."/>
            <person name="Sun H."/>
            <person name="Lindquist E."/>
            <person name="Barry K."/>
            <person name="Riley R."/>
            <person name="Grigoriev I.V."/>
            <person name="Henrissat B."/>
            <person name="Kues U."/>
            <person name="Berka R.M."/>
            <person name="Martinez A.T."/>
            <person name="Covert S.F."/>
            <person name="Blanchette R.A."/>
            <person name="Cullen D."/>
        </authorList>
    </citation>
    <scope>NUCLEOTIDE SEQUENCE [LARGE SCALE GENOMIC DNA]</scope>
    <source>
        <strain evidence="2 3">11061_1 CR5-6</strain>
    </source>
</reference>
<dbReference type="HOGENOM" id="CLU_007338_0_0_1"/>
<feature type="compositionally biased region" description="Low complexity" evidence="1">
    <location>
        <begin position="1"/>
        <end position="21"/>
    </location>
</feature>
<dbReference type="Proteomes" id="UP000053257">
    <property type="component" value="Unassembled WGS sequence"/>
</dbReference>
<evidence type="ECO:0000313" key="3">
    <source>
        <dbReference type="Proteomes" id="UP000053257"/>
    </source>
</evidence>
<feature type="region of interest" description="Disordered" evidence="1">
    <location>
        <begin position="514"/>
        <end position="564"/>
    </location>
</feature>
<organism evidence="2 3">
    <name type="scientific">Phlebiopsis gigantea (strain 11061_1 CR5-6)</name>
    <name type="common">White-rot fungus</name>
    <name type="synonym">Peniophora gigantea</name>
    <dbReference type="NCBI Taxonomy" id="745531"/>
    <lineage>
        <taxon>Eukaryota</taxon>
        <taxon>Fungi</taxon>
        <taxon>Dikarya</taxon>
        <taxon>Basidiomycota</taxon>
        <taxon>Agaricomycotina</taxon>
        <taxon>Agaricomycetes</taxon>
        <taxon>Polyporales</taxon>
        <taxon>Phanerochaetaceae</taxon>
        <taxon>Phlebiopsis</taxon>
    </lineage>
</organism>
<feature type="compositionally biased region" description="Polar residues" evidence="1">
    <location>
        <begin position="721"/>
        <end position="735"/>
    </location>
</feature>
<dbReference type="EMBL" id="KN840476">
    <property type="protein sequence ID" value="KIP08697.1"/>
    <property type="molecule type" value="Genomic_DNA"/>
</dbReference>
<name>A0A0C3S9X8_PHLG1</name>
<dbReference type="STRING" id="745531.A0A0C3S9X8"/>
<feature type="region of interest" description="Disordered" evidence="1">
    <location>
        <begin position="322"/>
        <end position="343"/>
    </location>
</feature>
<feature type="region of interest" description="Disordered" evidence="1">
    <location>
        <begin position="1"/>
        <end position="29"/>
    </location>
</feature>
<feature type="region of interest" description="Disordered" evidence="1">
    <location>
        <begin position="639"/>
        <end position="694"/>
    </location>
</feature>
<evidence type="ECO:0000313" key="2">
    <source>
        <dbReference type="EMBL" id="KIP08697.1"/>
    </source>
</evidence>
<gene>
    <name evidence="2" type="ORF">PHLGIDRAFT_126881</name>
</gene>
<feature type="compositionally biased region" description="Polar residues" evidence="1">
    <location>
        <begin position="639"/>
        <end position="652"/>
    </location>
</feature>
<keyword evidence="3" id="KW-1185">Reference proteome</keyword>
<protein>
    <submittedName>
        <fullName evidence="2">Uncharacterized protein</fullName>
    </submittedName>
</protein>